<dbReference type="Proteomes" id="UP000002754">
    <property type="component" value="Unassembled WGS sequence"/>
</dbReference>
<evidence type="ECO:0000313" key="3">
    <source>
        <dbReference type="Proteomes" id="UP000002754"/>
    </source>
</evidence>
<comment type="caution">
    <text evidence="1">The sequence shown here is derived from an EMBL/GenBank/DDBJ whole genome shotgun (WGS) entry which is preliminary data.</text>
</comment>
<dbReference type="eggNOG" id="ENOG5031S9P">
    <property type="taxonomic scope" value="Bacteria"/>
</dbReference>
<dbReference type="PIRSF" id="PIRSF012563">
    <property type="entry name" value="YtxC"/>
    <property type="match status" value="1"/>
</dbReference>
<dbReference type="STRING" id="1218173.BALCAV_0207905"/>
<evidence type="ECO:0000313" key="2">
    <source>
        <dbReference type="EMBL" id="THG90238.1"/>
    </source>
</evidence>
<organism evidence="1 3">
    <name type="scientific">Alkalihalobacillus alcalophilus ATCC 27647 = CGMCC 1.3604</name>
    <dbReference type="NCBI Taxonomy" id="1218173"/>
    <lineage>
        <taxon>Bacteria</taxon>
        <taxon>Bacillati</taxon>
        <taxon>Bacillota</taxon>
        <taxon>Bacilli</taxon>
        <taxon>Bacillales</taxon>
        <taxon>Bacillaceae</taxon>
        <taxon>Alkalihalobacillus</taxon>
    </lineage>
</organism>
<dbReference type="OrthoDB" id="2986513at2"/>
<reference evidence="2 4" key="2">
    <citation type="submission" date="2014-01" db="EMBL/GenBank/DDBJ databases">
        <title>Draft genome sequencing of Bacillus alcalophilus CGMCC 1.3604.</title>
        <authorList>
            <person name="Yang J."/>
            <person name="Diao L."/>
            <person name="Yang S."/>
        </authorList>
    </citation>
    <scope>NUCLEOTIDE SEQUENCE [LARGE SCALE GENOMIC DNA]</scope>
    <source>
        <strain evidence="2 4">CGMCC 1.3604</strain>
    </source>
</reference>
<reference evidence="1 3" key="1">
    <citation type="journal article" date="2014" name="Genome Announc.">
        <title>Draft Genome Sequence of Bacillus alcalophilus AV1934, a Classic Alkaliphile Isolated from Human Feces in 1934.</title>
        <authorList>
            <person name="Attie O."/>
            <person name="Jayaprakash A."/>
            <person name="Shah H."/>
            <person name="Paulsen I.T."/>
            <person name="Morino M."/>
            <person name="Takahashi Y."/>
            <person name="Narumi I."/>
            <person name="Sachidanandam R."/>
            <person name="Satoh K."/>
            <person name="Ito M."/>
            <person name="Krulwich T.A."/>
        </authorList>
    </citation>
    <scope>NUCLEOTIDE SEQUENCE [LARGE SCALE GENOMIC DNA]</scope>
    <source>
        <strain evidence="1 3">AV1934</strain>
    </source>
</reference>
<dbReference type="InterPro" id="IPR014199">
    <property type="entry name" value="Spore_YtxC"/>
</dbReference>
<name>A0A094XGF2_ALKAL</name>
<dbReference type="EMBL" id="JALP01000165">
    <property type="protein sequence ID" value="THG90238.1"/>
    <property type="molecule type" value="Genomic_DNA"/>
</dbReference>
<dbReference type="RefSeq" id="WP_004427286.1">
    <property type="nucleotide sequence ID" value="NZ_ALPT02000020.1"/>
</dbReference>
<evidence type="ECO:0000313" key="4">
    <source>
        <dbReference type="Proteomes" id="UP000297014"/>
    </source>
</evidence>
<dbReference type="NCBIfam" id="TIGR02834">
    <property type="entry name" value="spo_ytxC"/>
    <property type="match status" value="1"/>
</dbReference>
<keyword evidence="3" id="KW-1185">Reference proteome</keyword>
<evidence type="ECO:0008006" key="5">
    <source>
        <dbReference type="Google" id="ProtNLM"/>
    </source>
</evidence>
<dbReference type="Pfam" id="PF08812">
    <property type="entry name" value="YtxC"/>
    <property type="match status" value="1"/>
</dbReference>
<dbReference type="AlphaFoldDB" id="A0A094XGF2"/>
<accession>A0A094XGF2</accession>
<proteinExistence type="predicted"/>
<dbReference type="EMBL" id="ALPT02000020">
    <property type="protein sequence ID" value="KGA97835.1"/>
    <property type="molecule type" value="Genomic_DNA"/>
</dbReference>
<dbReference type="Proteomes" id="UP000297014">
    <property type="component" value="Unassembled WGS sequence"/>
</dbReference>
<evidence type="ECO:0000313" key="1">
    <source>
        <dbReference type="EMBL" id="KGA97835.1"/>
    </source>
</evidence>
<sequence length="288" mass="34535">MIAIHFEEEQHCQQLFQQLREYFKKFSHVGLEASVALDGNETIHLHYHNKYVSFYDSFHPFVTSVLTDYVIRSKEEEWILDIIESVFFFHDEEEQQQILAIAKSILEGDRDDLPALLPFFDRHEHIYQAFANSLDEETTFYYEPFLTFRLKSYGEMLIDCVEMAIDEYMLEQEYQNMIESFRQFIQNEQAKYELIYVVHDNQKFTFYDSTFRKVTQEEILFYLEVDLIFEQGLNVEEMVISPLVSLVPKKVKVFSDHSDDGVILSLQAIFQERLQVYRLFDFMNEKNI</sequence>
<protein>
    <recommendedName>
        <fullName evidence="5">Sporulation protein YtxC</fullName>
    </recommendedName>
</protein>
<gene>
    <name evidence="2" type="ORF">AJ85_11965</name>
    <name evidence="1" type="ORF">BALCAV_0207905</name>
</gene>